<keyword evidence="8" id="KW-0626">Porin</keyword>
<dbReference type="InterPro" id="IPR023614">
    <property type="entry name" value="Porin_dom_sf"/>
</dbReference>
<name>A0A3B0Z442_9ZZZZ</name>
<dbReference type="PANTHER" id="PTHR34501:SF9">
    <property type="entry name" value="MAJOR OUTER MEMBRANE PROTEIN P.IA"/>
    <property type="match status" value="1"/>
</dbReference>
<dbReference type="GO" id="GO:0046930">
    <property type="term" value="C:pore complex"/>
    <property type="evidence" value="ECO:0007669"/>
    <property type="project" value="UniProtKB-KW"/>
</dbReference>
<evidence type="ECO:0000256" key="8">
    <source>
        <dbReference type="ARBA" id="ARBA00023114"/>
    </source>
</evidence>
<evidence type="ECO:0000256" key="2">
    <source>
        <dbReference type="ARBA" id="ARBA00011233"/>
    </source>
</evidence>
<evidence type="ECO:0000256" key="3">
    <source>
        <dbReference type="ARBA" id="ARBA00022448"/>
    </source>
</evidence>
<evidence type="ECO:0000259" key="11">
    <source>
        <dbReference type="Pfam" id="PF13609"/>
    </source>
</evidence>
<dbReference type="SUPFAM" id="SSF56935">
    <property type="entry name" value="Porins"/>
    <property type="match status" value="1"/>
</dbReference>
<evidence type="ECO:0000313" key="12">
    <source>
        <dbReference type="EMBL" id="VAW88165.1"/>
    </source>
</evidence>
<evidence type="ECO:0000256" key="7">
    <source>
        <dbReference type="ARBA" id="ARBA00023065"/>
    </source>
</evidence>
<dbReference type="InterPro" id="IPR033900">
    <property type="entry name" value="Gram_neg_porin_domain"/>
</dbReference>
<comment type="subunit">
    <text evidence="2">Homotrimer.</text>
</comment>
<organism evidence="12">
    <name type="scientific">hydrothermal vent metagenome</name>
    <dbReference type="NCBI Taxonomy" id="652676"/>
    <lineage>
        <taxon>unclassified sequences</taxon>
        <taxon>metagenomes</taxon>
        <taxon>ecological metagenomes</taxon>
    </lineage>
</organism>
<evidence type="ECO:0000256" key="10">
    <source>
        <dbReference type="ARBA" id="ARBA00023237"/>
    </source>
</evidence>
<evidence type="ECO:0000256" key="9">
    <source>
        <dbReference type="ARBA" id="ARBA00023136"/>
    </source>
</evidence>
<sequence>YKLEYGISPDEKAENADDDKQYRQIFKQRNAYVGLKGNFGKILAGTHDTPFKKTAGKIDMFDRLPNGDIKYIIVGQERINDLVHYTSPKIADSITVKVATQLQENGEGDNGTSFAANYEKGAIFAAIGVDSDVVGYDATRLAFQYKGKGFTAGAIYSAFEETKANAKSKDGFVVSGSYKIDAINLKAQYGAGDGKKEDAKLLALGADYKLGDKTKLYGYLSNYKYYAANSKVTTFGLGMEHNF</sequence>
<keyword evidence="9" id="KW-0472">Membrane</keyword>
<protein>
    <recommendedName>
        <fullName evidence="11">Porin domain-containing protein</fullName>
    </recommendedName>
</protein>
<dbReference type="InterPro" id="IPR050298">
    <property type="entry name" value="Gram-neg_bact_OMP"/>
</dbReference>
<evidence type="ECO:0000256" key="1">
    <source>
        <dbReference type="ARBA" id="ARBA00004141"/>
    </source>
</evidence>
<keyword evidence="3" id="KW-0813">Transport</keyword>
<dbReference type="AlphaFoldDB" id="A0A3B0Z442"/>
<dbReference type="EMBL" id="UOFP01000211">
    <property type="protein sequence ID" value="VAW88165.1"/>
    <property type="molecule type" value="Genomic_DNA"/>
</dbReference>
<evidence type="ECO:0000256" key="5">
    <source>
        <dbReference type="ARBA" id="ARBA00022692"/>
    </source>
</evidence>
<comment type="subcellular location">
    <subcellularLocation>
        <location evidence="1">Membrane</location>
        <topology evidence="1">Multi-pass membrane protein</topology>
    </subcellularLocation>
</comment>
<dbReference type="GO" id="GO:0015288">
    <property type="term" value="F:porin activity"/>
    <property type="evidence" value="ECO:0007669"/>
    <property type="project" value="UniProtKB-KW"/>
</dbReference>
<evidence type="ECO:0000256" key="4">
    <source>
        <dbReference type="ARBA" id="ARBA00022452"/>
    </source>
</evidence>
<reference evidence="12" key="1">
    <citation type="submission" date="2018-06" db="EMBL/GenBank/DDBJ databases">
        <authorList>
            <person name="Zhirakovskaya E."/>
        </authorList>
    </citation>
    <scope>NUCLEOTIDE SEQUENCE</scope>
</reference>
<keyword evidence="7" id="KW-0406">Ion transport</keyword>
<evidence type="ECO:0000256" key="6">
    <source>
        <dbReference type="ARBA" id="ARBA00022729"/>
    </source>
</evidence>
<dbReference type="CDD" id="cd00342">
    <property type="entry name" value="gram_neg_porins"/>
    <property type="match status" value="1"/>
</dbReference>
<gene>
    <name evidence="12" type="ORF">MNBD_GAMMA18-2227</name>
</gene>
<keyword evidence="5" id="KW-0812">Transmembrane</keyword>
<feature type="domain" description="Porin" evidence="11">
    <location>
        <begin position="21"/>
        <end position="224"/>
    </location>
</feature>
<proteinExistence type="predicted"/>
<dbReference type="PANTHER" id="PTHR34501">
    <property type="entry name" value="PROTEIN YDDL-RELATED"/>
    <property type="match status" value="1"/>
</dbReference>
<dbReference type="GO" id="GO:0006811">
    <property type="term" value="P:monoatomic ion transport"/>
    <property type="evidence" value="ECO:0007669"/>
    <property type="project" value="UniProtKB-KW"/>
</dbReference>
<feature type="non-terminal residue" evidence="12">
    <location>
        <position position="1"/>
    </location>
</feature>
<dbReference type="Pfam" id="PF13609">
    <property type="entry name" value="Porin_4"/>
    <property type="match status" value="1"/>
</dbReference>
<dbReference type="Gene3D" id="2.40.160.10">
    <property type="entry name" value="Porin"/>
    <property type="match status" value="1"/>
</dbReference>
<keyword evidence="4" id="KW-1134">Transmembrane beta strand</keyword>
<accession>A0A3B0Z442</accession>
<keyword evidence="6" id="KW-0732">Signal</keyword>
<keyword evidence="10" id="KW-0998">Cell outer membrane</keyword>